<reference evidence="3" key="1">
    <citation type="journal article" date="2014" name="Int. J. Syst. Evol. Microbiol.">
        <title>Complete genome of a new Firmicutes species belonging to the dominant human colonic microbiota ('Ruminococcus bicirculans') reveals two chromosomes and a selective capacity to utilize plant glucans.</title>
        <authorList>
            <consortium name="NISC Comparative Sequencing Program"/>
            <person name="Wegmann U."/>
            <person name="Louis P."/>
            <person name="Goesmann A."/>
            <person name="Henrissat B."/>
            <person name="Duncan S.H."/>
            <person name="Flint H.J."/>
        </authorList>
    </citation>
    <scope>NUCLEOTIDE SEQUENCE</scope>
    <source>
        <strain evidence="3">NBRC 108219</strain>
    </source>
</reference>
<feature type="signal peptide" evidence="1">
    <location>
        <begin position="1"/>
        <end position="26"/>
    </location>
</feature>
<dbReference type="Gene3D" id="3.40.710.10">
    <property type="entry name" value="DD-peptidase/beta-lactamase superfamily"/>
    <property type="match status" value="1"/>
</dbReference>
<dbReference type="PROSITE" id="PS51257">
    <property type="entry name" value="PROKAR_LIPOPROTEIN"/>
    <property type="match status" value="1"/>
</dbReference>
<dbReference type="InterPro" id="IPR012338">
    <property type="entry name" value="Beta-lactam/transpept-like"/>
</dbReference>
<evidence type="ECO:0000313" key="4">
    <source>
        <dbReference type="Proteomes" id="UP001161391"/>
    </source>
</evidence>
<sequence>MSKPPFSAIIRTTLIFVLAIGTVACAESPDTLQVEPPLKDQSPALQSVALDKEIMRLMAEEDVKGLAVAVIDGSDITHLSAYGFRNVERALLLETDTIVYGASLTKAAFAYMVLQLVDEGIVDLDRPLSDDLDQPLPTYDDWQSLQGDDDWQHLTPRHILTHSTGLANLRFLEPDMDLKFHFKPGERYAYSGEGFYLLQFMLEKGLGLDVKAQMQARIFDRFAMPNTDMQWRADFADNLADGYAMDGSFEPHDERSHVSASGSMDTTIADQARMWRGMLAGEGLSESMRAEWVRGQVPIRSKQKFPTIEHNATDEPRSEMINLSAGLGLETWDGPNGLNFAKGGHNDWTGNMVICQEAEQRCLVMLANSVRAEIIFPDIVNLVLGETNYPWWWTYPALHGE</sequence>
<comment type="caution">
    <text evidence="3">The sequence shown here is derived from an EMBL/GenBank/DDBJ whole genome shotgun (WGS) entry which is preliminary data.</text>
</comment>
<dbReference type="Pfam" id="PF00144">
    <property type="entry name" value="Beta-lactamase"/>
    <property type="match status" value="1"/>
</dbReference>
<feature type="domain" description="Beta-lactamase-related" evidence="2">
    <location>
        <begin position="51"/>
        <end position="370"/>
    </location>
</feature>
<organism evidence="3 4">
    <name type="scientific">Algimonas ampicilliniresistens</name>
    <dbReference type="NCBI Taxonomy" id="1298735"/>
    <lineage>
        <taxon>Bacteria</taxon>
        <taxon>Pseudomonadati</taxon>
        <taxon>Pseudomonadota</taxon>
        <taxon>Alphaproteobacteria</taxon>
        <taxon>Maricaulales</taxon>
        <taxon>Robiginitomaculaceae</taxon>
        <taxon>Algimonas</taxon>
    </lineage>
</organism>
<dbReference type="SUPFAM" id="SSF56601">
    <property type="entry name" value="beta-lactamase/transpeptidase-like"/>
    <property type="match status" value="1"/>
</dbReference>
<evidence type="ECO:0000259" key="2">
    <source>
        <dbReference type="Pfam" id="PF00144"/>
    </source>
</evidence>
<reference evidence="3" key="2">
    <citation type="submission" date="2023-01" db="EMBL/GenBank/DDBJ databases">
        <title>Draft genome sequence of Algimonas ampicilliniresistens strain NBRC 108219.</title>
        <authorList>
            <person name="Sun Q."/>
            <person name="Mori K."/>
        </authorList>
    </citation>
    <scope>NUCLEOTIDE SEQUENCE</scope>
    <source>
        <strain evidence="3">NBRC 108219</strain>
    </source>
</reference>
<keyword evidence="1" id="KW-0732">Signal</keyword>
<proteinExistence type="predicted"/>
<dbReference type="InterPro" id="IPR050789">
    <property type="entry name" value="Diverse_Enzym_Activities"/>
</dbReference>
<feature type="chain" id="PRO_5045474093" description="Beta-lactamase-related domain-containing protein" evidence="1">
    <location>
        <begin position="27"/>
        <end position="401"/>
    </location>
</feature>
<evidence type="ECO:0000313" key="3">
    <source>
        <dbReference type="EMBL" id="GLQ23224.1"/>
    </source>
</evidence>
<dbReference type="RefSeq" id="WP_284388421.1">
    <property type="nucleotide sequence ID" value="NZ_BSNK01000001.1"/>
</dbReference>
<gene>
    <name evidence="3" type="ORF">GCM10007853_10980</name>
</gene>
<dbReference type="EMBL" id="BSNK01000001">
    <property type="protein sequence ID" value="GLQ23224.1"/>
    <property type="molecule type" value="Genomic_DNA"/>
</dbReference>
<protein>
    <recommendedName>
        <fullName evidence="2">Beta-lactamase-related domain-containing protein</fullName>
    </recommendedName>
</protein>
<dbReference type="PANTHER" id="PTHR43283:SF18">
    <property type="match status" value="1"/>
</dbReference>
<dbReference type="Proteomes" id="UP001161391">
    <property type="component" value="Unassembled WGS sequence"/>
</dbReference>
<accession>A0ABQ5V6T6</accession>
<dbReference type="PANTHER" id="PTHR43283">
    <property type="entry name" value="BETA-LACTAMASE-RELATED"/>
    <property type="match status" value="1"/>
</dbReference>
<dbReference type="InterPro" id="IPR001466">
    <property type="entry name" value="Beta-lactam-related"/>
</dbReference>
<name>A0ABQ5V6T6_9PROT</name>
<keyword evidence="4" id="KW-1185">Reference proteome</keyword>
<evidence type="ECO:0000256" key="1">
    <source>
        <dbReference type="SAM" id="SignalP"/>
    </source>
</evidence>